<keyword evidence="4" id="KW-1185">Reference proteome</keyword>
<gene>
    <name evidence="3" type="ORF">ACFPQ9_31715</name>
</gene>
<keyword evidence="2" id="KW-0732">Signal</keyword>
<sequence length="182" mass="18412">MAVVMVAGLLALAGCAAEKGAAGAEQTAVTAGAPTATSPTASTPASASPTASAASSTPPPGSPDPSPVPVTGPDQLLVTMEVTGGFAGVQKEVALRGDGTVHTADKGERAVRRTSAAQFTELRTLLGDPALAEVSDFTKNMQAADLFQYTLRFGGRTVRTDLSAEQPALDRLVHALSAWLPK</sequence>
<name>A0ABW0CR98_STRCD</name>
<feature type="compositionally biased region" description="Pro residues" evidence="1">
    <location>
        <begin position="57"/>
        <end position="70"/>
    </location>
</feature>
<evidence type="ECO:0008006" key="5">
    <source>
        <dbReference type="Google" id="ProtNLM"/>
    </source>
</evidence>
<feature type="region of interest" description="Disordered" evidence="1">
    <location>
        <begin position="21"/>
        <end position="73"/>
    </location>
</feature>
<feature type="compositionally biased region" description="Low complexity" evidence="1">
    <location>
        <begin position="21"/>
        <end position="56"/>
    </location>
</feature>
<evidence type="ECO:0000313" key="3">
    <source>
        <dbReference type="EMBL" id="MFC5218419.1"/>
    </source>
</evidence>
<evidence type="ECO:0000313" key="4">
    <source>
        <dbReference type="Proteomes" id="UP001596263"/>
    </source>
</evidence>
<dbReference type="RefSeq" id="WP_380861132.1">
    <property type="nucleotide sequence ID" value="NZ_JBHSKM010000024.1"/>
</dbReference>
<feature type="signal peptide" evidence="2">
    <location>
        <begin position="1"/>
        <end position="16"/>
    </location>
</feature>
<dbReference type="Proteomes" id="UP001596263">
    <property type="component" value="Unassembled WGS sequence"/>
</dbReference>
<dbReference type="EMBL" id="JBHSKM010000024">
    <property type="protein sequence ID" value="MFC5218419.1"/>
    <property type="molecule type" value="Genomic_DNA"/>
</dbReference>
<accession>A0ABW0CR98</accession>
<reference evidence="4" key="1">
    <citation type="journal article" date="2019" name="Int. J. Syst. Evol. Microbiol.">
        <title>The Global Catalogue of Microorganisms (GCM) 10K type strain sequencing project: providing services to taxonomists for standard genome sequencing and annotation.</title>
        <authorList>
            <consortium name="The Broad Institute Genomics Platform"/>
            <consortium name="The Broad Institute Genome Sequencing Center for Infectious Disease"/>
            <person name="Wu L."/>
            <person name="Ma J."/>
        </authorList>
    </citation>
    <scope>NUCLEOTIDE SEQUENCE [LARGE SCALE GENOMIC DNA]</scope>
    <source>
        <strain evidence="4">KCTC 42586</strain>
    </source>
</reference>
<evidence type="ECO:0000256" key="2">
    <source>
        <dbReference type="SAM" id="SignalP"/>
    </source>
</evidence>
<feature type="chain" id="PRO_5047303932" description="Lipoprotein" evidence="2">
    <location>
        <begin position="17"/>
        <end position="182"/>
    </location>
</feature>
<proteinExistence type="predicted"/>
<evidence type="ECO:0000256" key="1">
    <source>
        <dbReference type="SAM" id="MobiDB-lite"/>
    </source>
</evidence>
<comment type="caution">
    <text evidence="3">The sequence shown here is derived from an EMBL/GenBank/DDBJ whole genome shotgun (WGS) entry which is preliminary data.</text>
</comment>
<organism evidence="3 4">
    <name type="scientific">Streptomyces coerulescens</name>
    <dbReference type="NCBI Taxonomy" id="29304"/>
    <lineage>
        <taxon>Bacteria</taxon>
        <taxon>Bacillati</taxon>
        <taxon>Actinomycetota</taxon>
        <taxon>Actinomycetes</taxon>
        <taxon>Kitasatosporales</taxon>
        <taxon>Streptomycetaceae</taxon>
        <taxon>Streptomyces</taxon>
    </lineage>
</organism>
<protein>
    <recommendedName>
        <fullName evidence="5">Lipoprotein</fullName>
    </recommendedName>
</protein>